<protein>
    <submittedName>
        <fullName evidence="2">Uncharacterized protein</fullName>
    </submittedName>
</protein>
<feature type="region of interest" description="Disordered" evidence="1">
    <location>
        <begin position="527"/>
        <end position="557"/>
    </location>
</feature>
<organism evidence="2 3">
    <name type="scientific">Streptomyces asoensis</name>
    <dbReference type="NCBI Taxonomy" id="249586"/>
    <lineage>
        <taxon>Bacteria</taxon>
        <taxon>Bacillati</taxon>
        <taxon>Actinomycetota</taxon>
        <taxon>Actinomycetes</taxon>
        <taxon>Kitasatosporales</taxon>
        <taxon>Streptomycetaceae</taxon>
        <taxon>Streptomyces</taxon>
    </lineage>
</organism>
<evidence type="ECO:0000313" key="3">
    <source>
        <dbReference type="Proteomes" id="UP000649259"/>
    </source>
</evidence>
<feature type="compositionally biased region" description="Low complexity" evidence="1">
    <location>
        <begin position="62"/>
        <end position="74"/>
    </location>
</feature>
<keyword evidence="3" id="KW-1185">Reference proteome</keyword>
<evidence type="ECO:0000313" key="2">
    <source>
        <dbReference type="EMBL" id="GHI65391.1"/>
    </source>
</evidence>
<feature type="compositionally biased region" description="Low complexity" evidence="1">
    <location>
        <begin position="527"/>
        <end position="548"/>
    </location>
</feature>
<accession>A0ABQ3SB80</accession>
<comment type="caution">
    <text evidence="2">The sequence shown here is derived from an EMBL/GenBank/DDBJ whole genome shotgun (WGS) entry which is preliminary data.</text>
</comment>
<feature type="compositionally biased region" description="Low complexity" evidence="1">
    <location>
        <begin position="33"/>
        <end position="44"/>
    </location>
</feature>
<feature type="compositionally biased region" description="Basic and acidic residues" evidence="1">
    <location>
        <begin position="20"/>
        <end position="31"/>
    </location>
</feature>
<dbReference type="EMBL" id="BNEB01000005">
    <property type="protein sequence ID" value="GHI65391.1"/>
    <property type="molecule type" value="Genomic_DNA"/>
</dbReference>
<reference evidence="3" key="1">
    <citation type="submission" date="2023-07" db="EMBL/GenBank/DDBJ databases">
        <title>Whole genome shotgun sequence of Streptomyces cacaoi subsp. asoensis NBRC 13813.</title>
        <authorList>
            <person name="Komaki H."/>
            <person name="Tamura T."/>
        </authorList>
    </citation>
    <scope>NUCLEOTIDE SEQUENCE [LARGE SCALE GENOMIC DNA]</scope>
    <source>
        <strain evidence="3">NBRC 13813</strain>
    </source>
</reference>
<gene>
    <name evidence="2" type="ORF">Saso_70410</name>
</gene>
<sequence>MANPLFSHPADGSRPASALSREELIERERQRRLALIAERTSGSPTAPPPQPRPQGALAGETAAPADRPAPAAVPEGFPSEPAWQAAQQAARAAAAAAREASHPSPPLEHLAPDTDADQLARLVVAAALPLAPIAAVRMLAEAAAAMEALLPPGHAARARALLADAPGQVAADYGSAPGSSADDAWQVYAHYVRLTQYGRVPAEDQQRLAQLLPLPVVDDLVDDGHLVPRAVPEDGDRRLYLQARLTPSQVDTEGLLRLGWAQEQARREFRLRLARGDLAVLDEARGLTDEQLKLAADLAKVRAAGRIPAELSAMKWLWPALERLAPQAPVNLRRDKAFGSWFVVRRMHRALRAAHREQLLNDHRRADSLLKHARNDANALREIWTPGGWEAKNLLAYLLVLNATGEESYDEALEMISPVAAGGGLREDQLPGAGRTHLEHNRTVLRQLQRHRDDDHLLNPYLILGVADGAPTEVWKEKWRALRRALDDDGEAAVNQAKDAIQSLERGRAAVEPFLVPLLPPRWANPTAGAAATGAGAPPMPRRTAAPTQQERDYARDRAARGIIRAACQNVGLPADAAAFPASFPESSNQ</sequence>
<name>A0ABQ3SB80_9ACTN</name>
<dbReference type="Proteomes" id="UP000649259">
    <property type="component" value="Unassembled WGS sequence"/>
</dbReference>
<feature type="region of interest" description="Disordered" evidence="1">
    <location>
        <begin position="1"/>
        <end position="112"/>
    </location>
</feature>
<proteinExistence type="predicted"/>
<feature type="compositionally biased region" description="Low complexity" evidence="1">
    <location>
        <begin position="82"/>
        <end position="98"/>
    </location>
</feature>
<evidence type="ECO:0000256" key="1">
    <source>
        <dbReference type="SAM" id="MobiDB-lite"/>
    </source>
</evidence>